<name>A0A645IXL8_9ZZZZ</name>
<proteinExistence type="predicted"/>
<organism evidence="1">
    <name type="scientific">bioreactor metagenome</name>
    <dbReference type="NCBI Taxonomy" id="1076179"/>
    <lineage>
        <taxon>unclassified sequences</taxon>
        <taxon>metagenomes</taxon>
        <taxon>ecological metagenomes</taxon>
    </lineage>
</organism>
<protein>
    <submittedName>
        <fullName evidence="1">Uncharacterized protein</fullName>
    </submittedName>
</protein>
<reference evidence="1" key="1">
    <citation type="submission" date="2019-08" db="EMBL/GenBank/DDBJ databases">
        <authorList>
            <person name="Kucharzyk K."/>
            <person name="Murdoch R.W."/>
            <person name="Higgins S."/>
            <person name="Loffler F."/>
        </authorList>
    </citation>
    <scope>NUCLEOTIDE SEQUENCE</scope>
</reference>
<sequence length="75" mass="8800">MYGHILGRVEYRMRDLAECDLCDLLLFFTACPDAQQQQRKGETENANHFFHNSTSVYFMEKFSSRFMSFSKTTTA</sequence>
<dbReference type="AlphaFoldDB" id="A0A645IXL8"/>
<comment type="caution">
    <text evidence="1">The sequence shown here is derived from an EMBL/GenBank/DDBJ whole genome shotgun (WGS) entry which is preliminary data.</text>
</comment>
<gene>
    <name evidence="1" type="ORF">SDC9_203844</name>
</gene>
<accession>A0A645IXL8</accession>
<evidence type="ECO:0000313" key="1">
    <source>
        <dbReference type="EMBL" id="MPN56158.1"/>
    </source>
</evidence>
<dbReference type="EMBL" id="VSSQ01126193">
    <property type="protein sequence ID" value="MPN56158.1"/>
    <property type="molecule type" value="Genomic_DNA"/>
</dbReference>